<accession>A0A833CRD1</accession>
<keyword evidence="3" id="KW-1185">Reference proteome</keyword>
<evidence type="ECO:0000256" key="1">
    <source>
        <dbReference type="SAM" id="Coils"/>
    </source>
</evidence>
<evidence type="ECO:0000313" key="3">
    <source>
        <dbReference type="Proteomes" id="UP000430843"/>
    </source>
</evidence>
<feature type="coiled-coil region" evidence="1">
    <location>
        <begin position="11"/>
        <end position="38"/>
    </location>
</feature>
<dbReference type="AlphaFoldDB" id="A0A833CRD1"/>
<organism evidence="2 3">
    <name type="scientific">Brucella tritici</name>
    <dbReference type="NCBI Taxonomy" id="94626"/>
    <lineage>
        <taxon>Bacteria</taxon>
        <taxon>Pseudomonadati</taxon>
        <taxon>Pseudomonadota</taxon>
        <taxon>Alphaproteobacteria</taxon>
        <taxon>Hyphomicrobiales</taxon>
        <taxon>Brucellaceae</taxon>
        <taxon>Brucella/Ochrobactrum group</taxon>
        <taxon>Brucella</taxon>
    </lineage>
</organism>
<comment type="caution">
    <text evidence="2">The sequence shown here is derived from an EMBL/GenBank/DDBJ whole genome shotgun (WGS) entry which is preliminary data.</text>
</comment>
<dbReference type="RefSeq" id="WP_151677327.1">
    <property type="nucleotide sequence ID" value="NZ_WBWA01000003.1"/>
</dbReference>
<evidence type="ECO:0000313" key="2">
    <source>
        <dbReference type="EMBL" id="KAB2666545.1"/>
    </source>
</evidence>
<reference evidence="2 3" key="1">
    <citation type="submission" date="2019-09" db="EMBL/GenBank/DDBJ databases">
        <title>Taxonomic organization of the family Brucellaceae based on a phylogenomic approach.</title>
        <authorList>
            <person name="Leclercq S."/>
            <person name="Cloeckaert A."/>
            <person name="Zygmunt M.S."/>
        </authorList>
    </citation>
    <scope>NUCLEOTIDE SEQUENCE [LARGE SCALE GENOMIC DNA]</scope>
    <source>
        <strain evidence="2 3">LMG 18957</strain>
    </source>
</reference>
<keyword evidence="1" id="KW-0175">Coiled coil</keyword>
<proteinExistence type="predicted"/>
<dbReference type="EMBL" id="WBWA01000003">
    <property type="protein sequence ID" value="KAB2666545.1"/>
    <property type="molecule type" value="Genomic_DNA"/>
</dbReference>
<gene>
    <name evidence="2" type="ORF">F9K91_05020</name>
</gene>
<dbReference type="Proteomes" id="UP000430843">
    <property type="component" value="Unassembled WGS sequence"/>
</dbReference>
<sequence>MTAAPKCSKSISELQADYSNARAEEAAARDRKHEAQRAIEAHLFEASGMEGKVIFDQYHRYGVLVDGVNVYSGCDYIAGFHGFALKKDGTPSKNRRLIYSDKVLRVEEYTKTEHGAAS</sequence>
<name>A0A833CRD1_9HYPH</name>
<protein>
    <submittedName>
        <fullName evidence="2">Uncharacterized protein</fullName>
    </submittedName>
</protein>